<keyword evidence="4" id="KW-1185">Reference proteome</keyword>
<dbReference type="Pfam" id="PF00903">
    <property type="entry name" value="Glyoxalase"/>
    <property type="match status" value="1"/>
</dbReference>
<dbReference type="PANTHER" id="PTHR36503:SF1">
    <property type="entry name" value="BLR2520 PROTEIN"/>
    <property type="match status" value="1"/>
</dbReference>
<protein>
    <submittedName>
        <fullName evidence="3">VOC family protein</fullName>
    </submittedName>
</protein>
<dbReference type="InterPro" id="IPR037523">
    <property type="entry name" value="VOC_core"/>
</dbReference>
<evidence type="ECO:0000313" key="4">
    <source>
        <dbReference type="Proteomes" id="UP000766595"/>
    </source>
</evidence>
<accession>A0A947D7R6</accession>
<name>A0A947D7R6_9HYPH</name>
<dbReference type="EMBL" id="JAHHZF010000011">
    <property type="protein sequence ID" value="MBT9291938.1"/>
    <property type="molecule type" value="Genomic_DNA"/>
</dbReference>
<feature type="domain" description="VOC" evidence="2">
    <location>
        <begin position="4"/>
        <end position="159"/>
    </location>
</feature>
<evidence type="ECO:0000259" key="2">
    <source>
        <dbReference type="PROSITE" id="PS51819"/>
    </source>
</evidence>
<dbReference type="PANTHER" id="PTHR36503">
    <property type="entry name" value="BLR2520 PROTEIN"/>
    <property type="match status" value="1"/>
</dbReference>
<reference evidence="3 4" key="1">
    <citation type="submission" date="2021-06" db="EMBL/GenBank/DDBJ databases">
        <authorList>
            <person name="Grouzdev D.S."/>
            <person name="Koziaeva V."/>
        </authorList>
    </citation>
    <scope>NUCLEOTIDE SEQUENCE [LARGE SCALE GENOMIC DNA]</scope>
    <source>
        <strain evidence="3 4">22</strain>
    </source>
</reference>
<dbReference type="SUPFAM" id="SSF54593">
    <property type="entry name" value="Glyoxalase/Bleomycin resistance protein/Dihydroxybiphenyl dioxygenase"/>
    <property type="match status" value="1"/>
</dbReference>
<dbReference type="InterPro" id="IPR029068">
    <property type="entry name" value="Glyas_Bleomycin-R_OHBP_Dase"/>
</dbReference>
<evidence type="ECO:0000313" key="3">
    <source>
        <dbReference type="EMBL" id="MBT9291938.1"/>
    </source>
</evidence>
<dbReference type="RefSeq" id="WP_261970463.1">
    <property type="nucleotide sequence ID" value="NZ_JAHHZF010000011.1"/>
</dbReference>
<proteinExistence type="predicted"/>
<feature type="region of interest" description="Disordered" evidence="1">
    <location>
        <begin position="62"/>
        <end position="100"/>
    </location>
</feature>
<organism evidence="3 4">
    <name type="scientific">Prosthecodimorpha staleyi</name>
    <dbReference type="NCBI Taxonomy" id="2840188"/>
    <lineage>
        <taxon>Bacteria</taxon>
        <taxon>Pseudomonadati</taxon>
        <taxon>Pseudomonadota</taxon>
        <taxon>Alphaproteobacteria</taxon>
        <taxon>Hyphomicrobiales</taxon>
        <taxon>Ancalomicrobiaceae</taxon>
        <taxon>Prosthecodimorpha</taxon>
    </lineage>
</organism>
<dbReference type="Gene3D" id="3.10.180.10">
    <property type="entry name" value="2,3-Dihydroxybiphenyl 1,2-Dioxygenase, domain 1"/>
    <property type="match status" value="2"/>
</dbReference>
<dbReference type="Proteomes" id="UP000766595">
    <property type="component" value="Unassembled WGS sequence"/>
</dbReference>
<gene>
    <name evidence="3" type="ORF">KL771_20910</name>
</gene>
<evidence type="ECO:0000256" key="1">
    <source>
        <dbReference type="SAM" id="MobiDB-lite"/>
    </source>
</evidence>
<dbReference type="PROSITE" id="PS51819">
    <property type="entry name" value="VOC"/>
    <property type="match status" value="1"/>
</dbReference>
<sequence length="174" mass="17911">MVPRIHLITLGVDDVEASAAFYERLGFVRSAQSVAGAVAFFQVGALVLSVFGRAALAEDAGLTGTAGPSDGARPDGTAPEGERSGGQEPGSRESPGGRGSFSAVTVACNVASPAEVEAVMTRAAAAGARVTRPPSKAFWGGYTAYFADPDGHLWEVAHNPFWSFDETGAVRLPD</sequence>
<dbReference type="InterPro" id="IPR004360">
    <property type="entry name" value="Glyas_Fos-R_dOase_dom"/>
</dbReference>
<dbReference type="AlphaFoldDB" id="A0A947D7R6"/>
<comment type="caution">
    <text evidence="3">The sequence shown here is derived from an EMBL/GenBank/DDBJ whole genome shotgun (WGS) entry which is preliminary data.</text>
</comment>